<dbReference type="FunFam" id="3.40.50.850:FF:000001">
    <property type="entry name" value="Isochorismatase domain-containing protein 1"/>
    <property type="match status" value="1"/>
</dbReference>
<dbReference type="InterPro" id="IPR050993">
    <property type="entry name" value="Isochorismatase_domain"/>
</dbReference>
<protein>
    <recommendedName>
        <fullName evidence="2">Isochorismatase-like domain-containing protein</fullName>
    </recommendedName>
</protein>
<feature type="domain" description="Isochorismatase-like" evidence="2">
    <location>
        <begin position="24"/>
        <end position="172"/>
    </location>
</feature>
<dbReference type="InterPro" id="IPR036380">
    <property type="entry name" value="Isochorismatase-like_sf"/>
</dbReference>
<evidence type="ECO:0000256" key="1">
    <source>
        <dbReference type="ARBA" id="ARBA00006336"/>
    </source>
</evidence>
<reference evidence="3" key="1">
    <citation type="submission" date="2013-04" db="EMBL/GenBank/DDBJ databases">
        <authorList>
            <person name="Qu J."/>
            <person name="Murali S.C."/>
            <person name="Bandaranaike D."/>
            <person name="Bellair M."/>
            <person name="Blankenburg K."/>
            <person name="Chao H."/>
            <person name="Dinh H."/>
            <person name="Doddapaneni H."/>
            <person name="Downs B."/>
            <person name="Dugan-Rocha S."/>
            <person name="Elkadiri S."/>
            <person name="Gnanaolivu R.D."/>
            <person name="Hernandez B."/>
            <person name="Javaid M."/>
            <person name="Jayaseelan J.C."/>
            <person name="Lee S."/>
            <person name="Li M."/>
            <person name="Ming W."/>
            <person name="Munidasa M."/>
            <person name="Muniz J."/>
            <person name="Nguyen L."/>
            <person name="Ongeri F."/>
            <person name="Osuji N."/>
            <person name="Pu L.-L."/>
            <person name="Puazo M."/>
            <person name="Qu C."/>
            <person name="Quiroz J."/>
            <person name="Raj R."/>
            <person name="Weissenberger G."/>
            <person name="Xin Y."/>
            <person name="Zou X."/>
            <person name="Han Y."/>
            <person name="Richards S."/>
            <person name="Worley K."/>
            <person name="Muzny D."/>
            <person name="Gibbs R."/>
        </authorList>
    </citation>
    <scope>NUCLEOTIDE SEQUENCE</scope>
    <source>
        <strain evidence="3">Sampled in the wild</strain>
    </source>
</reference>
<comment type="similarity">
    <text evidence="1">Belongs to the isochorismatase family.</text>
</comment>
<dbReference type="PANTHER" id="PTHR14119:SF3">
    <property type="entry name" value="ISOCHORISMATASE DOMAIN-CONTAINING PROTEIN 2"/>
    <property type="match status" value="1"/>
</dbReference>
<evidence type="ECO:0000313" key="3">
    <source>
        <dbReference type="EMBL" id="KAG8239417.1"/>
    </source>
</evidence>
<gene>
    <name evidence="3" type="ORF">J437_LFUL017947</name>
</gene>
<dbReference type="InterPro" id="IPR000868">
    <property type="entry name" value="Isochorismatase-like_dom"/>
</dbReference>
<keyword evidence="4" id="KW-1185">Reference proteome</keyword>
<accession>A0A8K0KQL3</accession>
<comment type="caution">
    <text evidence="3">The sequence shown here is derived from an EMBL/GenBank/DDBJ whole genome shotgun (WGS) entry which is preliminary data.</text>
</comment>
<dbReference type="SUPFAM" id="SSF52499">
    <property type="entry name" value="Isochorismatase-like hydrolases"/>
    <property type="match status" value="1"/>
</dbReference>
<evidence type="ECO:0000259" key="2">
    <source>
        <dbReference type="Pfam" id="PF00857"/>
    </source>
</evidence>
<dbReference type="AlphaFoldDB" id="A0A8K0KQL3"/>
<organism evidence="3 4">
    <name type="scientific">Ladona fulva</name>
    <name type="common">Scarce chaser dragonfly</name>
    <name type="synonym">Libellula fulva</name>
    <dbReference type="NCBI Taxonomy" id="123851"/>
    <lineage>
        <taxon>Eukaryota</taxon>
        <taxon>Metazoa</taxon>
        <taxon>Ecdysozoa</taxon>
        <taxon>Arthropoda</taxon>
        <taxon>Hexapoda</taxon>
        <taxon>Insecta</taxon>
        <taxon>Pterygota</taxon>
        <taxon>Palaeoptera</taxon>
        <taxon>Odonata</taxon>
        <taxon>Epiprocta</taxon>
        <taxon>Anisoptera</taxon>
        <taxon>Libelluloidea</taxon>
        <taxon>Libellulidae</taxon>
        <taxon>Ladona</taxon>
    </lineage>
</organism>
<dbReference type="OrthoDB" id="269496at2759"/>
<evidence type="ECO:0000313" key="4">
    <source>
        <dbReference type="Proteomes" id="UP000792457"/>
    </source>
</evidence>
<dbReference type="Gene3D" id="3.40.50.850">
    <property type="entry name" value="Isochorismatase-like"/>
    <property type="match status" value="1"/>
</dbReference>
<dbReference type="PANTHER" id="PTHR14119">
    <property type="entry name" value="HYDROLASE"/>
    <property type="match status" value="1"/>
</dbReference>
<name>A0A8K0KQL3_LADFU</name>
<dbReference type="CDD" id="cd01012">
    <property type="entry name" value="YcaC_related"/>
    <property type="match status" value="1"/>
</dbReference>
<proteinExistence type="inferred from homology"/>
<sequence length="205" mass="23126">MQLLEMALTKGRHLSRIIVGNTSLFLCDMQEKFRTAIKYFPEIVSNSNRLLQAFMVMKMPVICTEQYPKGLGRTVPELGLQNFAIKPFEKTQFSMCIQDINDHLKKEHPKVNTVVLCGIETHACIYLTTLDLLEKGFSVHVVADACSSRTMTDRMYALKDMKVAGAHLTTTERVILGLAADSKHPNFKELQKIVWNPAPDTGLIK</sequence>
<dbReference type="EMBL" id="KZ309638">
    <property type="protein sequence ID" value="KAG8239417.1"/>
    <property type="molecule type" value="Genomic_DNA"/>
</dbReference>
<dbReference type="Pfam" id="PF00857">
    <property type="entry name" value="Isochorismatase"/>
    <property type="match status" value="1"/>
</dbReference>
<dbReference type="Proteomes" id="UP000792457">
    <property type="component" value="Unassembled WGS sequence"/>
</dbReference>
<reference evidence="3" key="2">
    <citation type="submission" date="2017-10" db="EMBL/GenBank/DDBJ databases">
        <title>Ladona fulva Genome sequencing and assembly.</title>
        <authorList>
            <person name="Murali S."/>
            <person name="Richards S."/>
            <person name="Bandaranaike D."/>
            <person name="Bellair M."/>
            <person name="Blankenburg K."/>
            <person name="Chao H."/>
            <person name="Dinh H."/>
            <person name="Doddapaneni H."/>
            <person name="Dugan-Rocha S."/>
            <person name="Elkadiri S."/>
            <person name="Gnanaolivu R."/>
            <person name="Hernandez B."/>
            <person name="Skinner E."/>
            <person name="Javaid M."/>
            <person name="Lee S."/>
            <person name="Li M."/>
            <person name="Ming W."/>
            <person name="Munidasa M."/>
            <person name="Muniz J."/>
            <person name="Nguyen L."/>
            <person name="Hughes D."/>
            <person name="Osuji N."/>
            <person name="Pu L.-L."/>
            <person name="Puazo M."/>
            <person name="Qu C."/>
            <person name="Quiroz J."/>
            <person name="Raj R."/>
            <person name="Weissenberger G."/>
            <person name="Xin Y."/>
            <person name="Zou X."/>
            <person name="Han Y."/>
            <person name="Worley K."/>
            <person name="Muzny D."/>
            <person name="Gibbs R."/>
        </authorList>
    </citation>
    <scope>NUCLEOTIDE SEQUENCE</scope>
    <source>
        <strain evidence="3">Sampled in the wild</strain>
    </source>
</reference>